<dbReference type="Gene3D" id="1.10.10.60">
    <property type="entry name" value="Homeodomain-like"/>
    <property type="match status" value="1"/>
</dbReference>
<evidence type="ECO:0000256" key="1">
    <source>
        <dbReference type="SAM" id="MobiDB-lite"/>
    </source>
</evidence>
<evidence type="ECO:0000313" key="3">
    <source>
        <dbReference type="EMBL" id="PSR93019.1"/>
    </source>
</evidence>
<dbReference type="PANTHER" id="PTHR47340">
    <property type="entry name" value="DUPLICATED HOMEODOMAIN-LIKE SUPERFAMILY PROTEIN"/>
    <property type="match status" value="1"/>
</dbReference>
<proteinExistence type="predicted"/>
<feature type="domain" description="SANT" evidence="2">
    <location>
        <begin position="41"/>
        <end position="84"/>
    </location>
</feature>
<organism evidence="3 4">
    <name type="scientific">Actinidia chinensis var. chinensis</name>
    <name type="common">Chinese soft-hair kiwi</name>
    <dbReference type="NCBI Taxonomy" id="1590841"/>
    <lineage>
        <taxon>Eukaryota</taxon>
        <taxon>Viridiplantae</taxon>
        <taxon>Streptophyta</taxon>
        <taxon>Embryophyta</taxon>
        <taxon>Tracheophyta</taxon>
        <taxon>Spermatophyta</taxon>
        <taxon>Magnoliopsida</taxon>
        <taxon>eudicotyledons</taxon>
        <taxon>Gunneridae</taxon>
        <taxon>Pentapetalae</taxon>
        <taxon>asterids</taxon>
        <taxon>Ericales</taxon>
        <taxon>Actinidiaceae</taxon>
        <taxon>Actinidia</taxon>
    </lineage>
</organism>
<evidence type="ECO:0000259" key="2">
    <source>
        <dbReference type="PROSITE" id="PS51293"/>
    </source>
</evidence>
<dbReference type="AlphaFoldDB" id="A0A2R6PL05"/>
<dbReference type="PANTHER" id="PTHR47340:SF1">
    <property type="entry name" value="DUPLICATED HOMEODOMAIN-LIKE SUPERFAMILY PROTEIN"/>
    <property type="match status" value="1"/>
</dbReference>
<dbReference type="InterPro" id="IPR009057">
    <property type="entry name" value="Homeodomain-like_sf"/>
</dbReference>
<keyword evidence="3" id="KW-0675">Receptor</keyword>
<dbReference type="SUPFAM" id="SSF46689">
    <property type="entry name" value="Homeodomain-like"/>
    <property type="match status" value="1"/>
</dbReference>
<dbReference type="FunCoup" id="A0A2R6PL05">
    <property type="interactions" value="3559"/>
</dbReference>
<dbReference type="OrthoDB" id="10258692at2759"/>
<protein>
    <submittedName>
        <fullName evidence="3">Nuclear receptor corepressor 1 like</fullName>
    </submittedName>
</protein>
<sequence>MPVLILDKKEKMISRFISSNGLVENPYAVEKERVTINTWTKENEIFMDKLAIFGKDFRMAASFLDHKTTADCIEFYYRNHKSDWFVKIKKKPELPGQGKLCSTNNYLVTSGKRWNREMNASSLDMLGAAIAVNNADDGRQSQQKCKARFVMGETTVYRAPRGGDGIEQRSGNLDSFSKESERETVAADVLAGICGSLSLEAMSSCIKSSFKPGESCKDWNRQKVGSSTRQPFTPVVAQDVEDGTCSDESCGEMDPTHWTDEEEVYFYTGCVIIWPGDEEMHASENVNGSGVDSEDACVVKTSSVICSEISGSKIDEDTMLSALNKNLGESDPAETMNVQTDWNRLDENNGTGGIGCKDPERQSENMVTDDRQSDGKPELHFDGDSKRGNGIDSMTVTVQGHKDAVLPPATETGGDEATVKGTSFGEPLSAEEADGQGGSGKLLILMKIQILAWNLLNILILLKICLELNPPPESDVISVEQNVPLVNATSLTKGPASLHEKTPSPDTPSTLGLEKISDECQIFACADDHNLHQSGDTVLGRATSCQILGGYPLRLSTEKEVNGDISSKTLGSFQSFSKECFLQKCNNSQTQSSVAELPLLSQEQKTDHSQPPPFSSSDTEKSCRNGDWKLFGKILTYPVSQQNKDIGVTHENEDKGVQHPKLSSKTFNLKFKGTVSGDGNSVPPKLDHINYLGLENLPMRSYGYWDGTRIRTGFSSLPDSAILLAKYPAAFSNYSSPFDSEQQQSHSVAVSNIPQAAKGMVGINAVGRGAILVGACTGVSEPLAAIIMHYAKAEQYGVQTARVIREDESWRGKGDLGR</sequence>
<gene>
    <name evidence="3" type="ORF">CEY00_Acc27628</name>
</gene>
<feature type="region of interest" description="Disordered" evidence="1">
    <location>
        <begin position="602"/>
        <end position="623"/>
    </location>
</feature>
<reference evidence="4" key="2">
    <citation type="journal article" date="2018" name="BMC Genomics">
        <title>A manually annotated Actinidia chinensis var. chinensis (kiwifruit) genome highlights the challenges associated with draft genomes and gene prediction in plants.</title>
        <authorList>
            <person name="Pilkington S.M."/>
            <person name="Crowhurst R."/>
            <person name="Hilario E."/>
            <person name="Nardozza S."/>
            <person name="Fraser L."/>
            <person name="Peng Y."/>
            <person name="Gunaseelan K."/>
            <person name="Simpson R."/>
            <person name="Tahir J."/>
            <person name="Deroles S.C."/>
            <person name="Templeton K."/>
            <person name="Luo Z."/>
            <person name="Davy M."/>
            <person name="Cheng C."/>
            <person name="McNeilage M."/>
            <person name="Scaglione D."/>
            <person name="Liu Y."/>
            <person name="Zhang Q."/>
            <person name="Datson P."/>
            <person name="De Silva N."/>
            <person name="Gardiner S.E."/>
            <person name="Bassett H."/>
            <person name="Chagne D."/>
            <person name="McCallum J."/>
            <person name="Dzierzon H."/>
            <person name="Deng C."/>
            <person name="Wang Y.Y."/>
            <person name="Barron L."/>
            <person name="Manako K."/>
            <person name="Bowen J."/>
            <person name="Foster T.M."/>
            <person name="Erridge Z.A."/>
            <person name="Tiffin H."/>
            <person name="Waite C.N."/>
            <person name="Davies K.M."/>
            <person name="Grierson E.P."/>
            <person name="Laing W.A."/>
            <person name="Kirk R."/>
            <person name="Chen X."/>
            <person name="Wood M."/>
            <person name="Montefiori M."/>
            <person name="Brummell D.A."/>
            <person name="Schwinn K.E."/>
            <person name="Catanach A."/>
            <person name="Fullerton C."/>
            <person name="Li D."/>
            <person name="Meiyalaghan S."/>
            <person name="Nieuwenhuizen N."/>
            <person name="Read N."/>
            <person name="Prakash R."/>
            <person name="Hunter D."/>
            <person name="Zhang H."/>
            <person name="McKenzie M."/>
            <person name="Knabel M."/>
            <person name="Harris A."/>
            <person name="Allan A.C."/>
            <person name="Gleave A."/>
            <person name="Chen A."/>
            <person name="Janssen B.J."/>
            <person name="Plunkett B."/>
            <person name="Ampomah-Dwamena C."/>
            <person name="Voogd C."/>
            <person name="Leif D."/>
            <person name="Lafferty D."/>
            <person name="Souleyre E.J.F."/>
            <person name="Varkonyi-Gasic E."/>
            <person name="Gambi F."/>
            <person name="Hanley J."/>
            <person name="Yao J.L."/>
            <person name="Cheung J."/>
            <person name="David K.M."/>
            <person name="Warren B."/>
            <person name="Marsh K."/>
            <person name="Snowden K.C."/>
            <person name="Lin-Wang K."/>
            <person name="Brian L."/>
            <person name="Martinez-Sanchez M."/>
            <person name="Wang M."/>
            <person name="Ileperuma N."/>
            <person name="Macnee N."/>
            <person name="Campin R."/>
            <person name="McAtee P."/>
            <person name="Drummond R.S.M."/>
            <person name="Espley R.V."/>
            <person name="Ireland H.S."/>
            <person name="Wu R."/>
            <person name="Atkinson R.G."/>
            <person name="Karunairetnam S."/>
            <person name="Bulley S."/>
            <person name="Chunkath S."/>
            <person name="Hanley Z."/>
            <person name="Storey R."/>
            <person name="Thrimawithana A.H."/>
            <person name="Thomson S."/>
            <person name="David C."/>
            <person name="Testolin R."/>
            <person name="Huang H."/>
            <person name="Hellens R.P."/>
            <person name="Schaffer R.J."/>
        </authorList>
    </citation>
    <scope>NUCLEOTIDE SEQUENCE [LARGE SCALE GENOMIC DNA]</scope>
    <source>
        <strain evidence="4">cv. Red5</strain>
    </source>
</reference>
<accession>A0A2R6PL05</accession>
<reference evidence="3 4" key="1">
    <citation type="submission" date="2017-07" db="EMBL/GenBank/DDBJ databases">
        <title>An improved, manually edited Actinidia chinensis var. chinensis (kiwifruit) genome highlights the challenges associated with draft genomes and gene prediction in plants.</title>
        <authorList>
            <person name="Pilkington S."/>
            <person name="Crowhurst R."/>
            <person name="Hilario E."/>
            <person name="Nardozza S."/>
            <person name="Fraser L."/>
            <person name="Peng Y."/>
            <person name="Gunaseelan K."/>
            <person name="Simpson R."/>
            <person name="Tahir J."/>
            <person name="Deroles S."/>
            <person name="Templeton K."/>
            <person name="Luo Z."/>
            <person name="Davy M."/>
            <person name="Cheng C."/>
            <person name="Mcneilage M."/>
            <person name="Scaglione D."/>
            <person name="Liu Y."/>
            <person name="Zhang Q."/>
            <person name="Datson P."/>
            <person name="De Silva N."/>
            <person name="Gardiner S."/>
            <person name="Bassett H."/>
            <person name="Chagne D."/>
            <person name="Mccallum J."/>
            <person name="Dzierzon H."/>
            <person name="Deng C."/>
            <person name="Wang Y.-Y."/>
            <person name="Barron N."/>
            <person name="Manako K."/>
            <person name="Bowen J."/>
            <person name="Foster T."/>
            <person name="Erridge Z."/>
            <person name="Tiffin H."/>
            <person name="Waite C."/>
            <person name="Davies K."/>
            <person name="Grierson E."/>
            <person name="Laing W."/>
            <person name="Kirk R."/>
            <person name="Chen X."/>
            <person name="Wood M."/>
            <person name="Montefiori M."/>
            <person name="Brummell D."/>
            <person name="Schwinn K."/>
            <person name="Catanach A."/>
            <person name="Fullerton C."/>
            <person name="Li D."/>
            <person name="Meiyalaghan S."/>
            <person name="Nieuwenhuizen N."/>
            <person name="Read N."/>
            <person name="Prakash R."/>
            <person name="Hunter D."/>
            <person name="Zhang H."/>
            <person name="Mckenzie M."/>
            <person name="Knabel M."/>
            <person name="Harris A."/>
            <person name="Allan A."/>
            <person name="Chen A."/>
            <person name="Janssen B."/>
            <person name="Plunkett B."/>
            <person name="Dwamena C."/>
            <person name="Voogd C."/>
            <person name="Leif D."/>
            <person name="Lafferty D."/>
            <person name="Souleyre E."/>
            <person name="Varkonyi-Gasic E."/>
            <person name="Gambi F."/>
            <person name="Hanley J."/>
            <person name="Yao J.-L."/>
            <person name="Cheung J."/>
            <person name="David K."/>
            <person name="Warren B."/>
            <person name="Marsh K."/>
            <person name="Snowden K."/>
            <person name="Lin-Wang K."/>
            <person name="Brian L."/>
            <person name="Martinez-Sanchez M."/>
            <person name="Wang M."/>
            <person name="Ileperuma N."/>
            <person name="Macnee N."/>
            <person name="Campin R."/>
            <person name="Mcatee P."/>
            <person name="Drummond R."/>
            <person name="Espley R."/>
            <person name="Ireland H."/>
            <person name="Wu R."/>
            <person name="Atkinson R."/>
            <person name="Karunairetnam S."/>
            <person name="Bulley S."/>
            <person name="Chunkath S."/>
            <person name="Hanley Z."/>
            <person name="Storey R."/>
            <person name="Thrimawithana A."/>
            <person name="Thomson S."/>
            <person name="David C."/>
            <person name="Testolin R."/>
        </authorList>
    </citation>
    <scope>NUCLEOTIDE SEQUENCE [LARGE SCALE GENOMIC DNA]</scope>
    <source>
        <strain evidence="4">cv. Red5</strain>
        <tissue evidence="3">Young leaf</tissue>
    </source>
</reference>
<dbReference type="Proteomes" id="UP000241394">
    <property type="component" value="Chromosome LG24"/>
</dbReference>
<dbReference type="Gramene" id="PSR93019">
    <property type="protein sequence ID" value="PSR93019"/>
    <property type="gene ID" value="CEY00_Acc27628"/>
</dbReference>
<comment type="caution">
    <text evidence="3">The sequence shown here is derived from an EMBL/GenBank/DDBJ whole genome shotgun (WGS) entry which is preliminary data.</text>
</comment>
<dbReference type="EMBL" id="NKQK01000024">
    <property type="protein sequence ID" value="PSR93019.1"/>
    <property type="molecule type" value="Genomic_DNA"/>
</dbReference>
<dbReference type="PROSITE" id="PS51293">
    <property type="entry name" value="SANT"/>
    <property type="match status" value="1"/>
</dbReference>
<feature type="compositionally biased region" description="Basic and acidic residues" evidence="1">
    <location>
        <begin position="357"/>
        <end position="389"/>
    </location>
</feature>
<feature type="region of interest" description="Disordered" evidence="1">
    <location>
        <begin position="405"/>
        <end position="435"/>
    </location>
</feature>
<dbReference type="InterPro" id="IPR017884">
    <property type="entry name" value="SANT_dom"/>
</dbReference>
<dbReference type="STRING" id="1590841.A0A2R6PL05"/>
<feature type="region of interest" description="Disordered" evidence="1">
    <location>
        <begin position="343"/>
        <end position="389"/>
    </location>
</feature>
<evidence type="ECO:0000313" key="4">
    <source>
        <dbReference type="Proteomes" id="UP000241394"/>
    </source>
</evidence>
<dbReference type="InParanoid" id="A0A2R6PL05"/>
<name>A0A2R6PL05_ACTCC</name>
<keyword evidence="4" id="KW-1185">Reference proteome</keyword>